<feature type="compositionally biased region" description="Basic and acidic residues" evidence="3">
    <location>
        <begin position="81"/>
        <end position="92"/>
    </location>
</feature>
<feature type="coiled-coil region" evidence="2">
    <location>
        <begin position="656"/>
        <end position="711"/>
    </location>
</feature>
<dbReference type="Gene3D" id="3.30.870.10">
    <property type="entry name" value="Endonuclease Chain A"/>
    <property type="match status" value="2"/>
</dbReference>
<comment type="similarity">
    <text evidence="1">Belongs to the phospholipase D family.</text>
</comment>
<organism evidence="5 6">
    <name type="scientific">Ceutorhynchus assimilis</name>
    <name type="common">cabbage seed weevil</name>
    <dbReference type="NCBI Taxonomy" id="467358"/>
    <lineage>
        <taxon>Eukaryota</taxon>
        <taxon>Metazoa</taxon>
        <taxon>Ecdysozoa</taxon>
        <taxon>Arthropoda</taxon>
        <taxon>Hexapoda</taxon>
        <taxon>Insecta</taxon>
        <taxon>Pterygota</taxon>
        <taxon>Neoptera</taxon>
        <taxon>Endopterygota</taxon>
        <taxon>Coleoptera</taxon>
        <taxon>Polyphaga</taxon>
        <taxon>Cucujiformia</taxon>
        <taxon>Curculionidae</taxon>
        <taxon>Ceutorhynchinae</taxon>
        <taxon>Ceutorhynchus</taxon>
    </lineage>
</organism>
<dbReference type="Pfam" id="PF13091">
    <property type="entry name" value="PLDc_2"/>
    <property type="match status" value="1"/>
</dbReference>
<dbReference type="AlphaFoldDB" id="A0A9N9MIZ1"/>
<evidence type="ECO:0000313" key="6">
    <source>
        <dbReference type="Proteomes" id="UP001152799"/>
    </source>
</evidence>
<dbReference type="CDD" id="cd09106">
    <property type="entry name" value="PLDc_vPLD3_4_5_like_1"/>
    <property type="match status" value="1"/>
</dbReference>
<proteinExistence type="inferred from homology"/>
<dbReference type="OrthoDB" id="1923775at2759"/>
<gene>
    <name evidence="5" type="ORF">CEUTPL_LOCUS5841</name>
</gene>
<feature type="domain" description="PLD phosphodiesterase" evidence="4">
    <location>
        <begin position="559"/>
        <end position="585"/>
    </location>
</feature>
<evidence type="ECO:0000313" key="5">
    <source>
        <dbReference type="EMBL" id="CAG9765227.1"/>
    </source>
</evidence>
<evidence type="ECO:0000256" key="2">
    <source>
        <dbReference type="SAM" id="Coils"/>
    </source>
</evidence>
<evidence type="ECO:0000259" key="4">
    <source>
        <dbReference type="PROSITE" id="PS50035"/>
    </source>
</evidence>
<dbReference type="InterPro" id="IPR032803">
    <property type="entry name" value="PLDc_3"/>
</dbReference>
<dbReference type="GO" id="GO:0003824">
    <property type="term" value="F:catalytic activity"/>
    <property type="evidence" value="ECO:0007669"/>
    <property type="project" value="InterPro"/>
</dbReference>
<dbReference type="InterPro" id="IPR001736">
    <property type="entry name" value="PLipase_D/transphosphatidylase"/>
</dbReference>
<dbReference type="InterPro" id="IPR028118">
    <property type="entry name" value="Chibby_fam"/>
</dbReference>
<dbReference type="SUPFAM" id="SSF56024">
    <property type="entry name" value="Phospholipase D/nuclease"/>
    <property type="match status" value="2"/>
</dbReference>
<dbReference type="CDD" id="cd07429">
    <property type="entry name" value="Cby_like"/>
    <property type="match status" value="1"/>
</dbReference>
<feature type="domain" description="PLD phosphodiesterase" evidence="4">
    <location>
        <begin position="322"/>
        <end position="349"/>
    </location>
</feature>
<protein>
    <recommendedName>
        <fullName evidence="4">PLD phosphodiesterase domain-containing protein</fullName>
    </recommendedName>
</protein>
<accession>A0A9N9MIZ1</accession>
<keyword evidence="6" id="KW-1185">Reference proteome</keyword>
<dbReference type="Pfam" id="PF14645">
    <property type="entry name" value="Chibby"/>
    <property type="match status" value="1"/>
</dbReference>
<dbReference type="InterPro" id="IPR025202">
    <property type="entry name" value="PLD-like_dom"/>
</dbReference>
<dbReference type="EMBL" id="OU892278">
    <property type="protein sequence ID" value="CAG9765227.1"/>
    <property type="molecule type" value="Genomic_DNA"/>
</dbReference>
<dbReference type="InterPro" id="IPR050874">
    <property type="entry name" value="Diverse_PLD-related"/>
</dbReference>
<feature type="compositionally biased region" description="Polar residues" evidence="3">
    <location>
        <begin position="56"/>
        <end position="68"/>
    </location>
</feature>
<sequence>MPHFWDHFGFKSTPRQRNLQDGLFQIASQTCSLLVQVNNTNNISYGDNTANIHLNSAGTSSRHTTSSPDEFPHCGNSRATASDRKNGDDKEQLVVLIPPTVEKRTRSPSHYRPSILNKPTLSTVPETPSTSSHHEHDLWAQAYSLTDHDGSQDRWGGNNRWCRPSCIPITIICILIFLVVLLPVLDHATEKALQEINTLRDCNSCRLALVESIPDGLAYNDSSITHVSTYDTWSDLIRNAKKSIDIASLYWTLRQSEVYPDPSSIKGEKIFQALLKAGTDRGVAIRVAQNAPSQNYPNVDTEFLVKRKAAKVRSLNFAKLLGNGVLHTKMWIIDGKHVYIGSANMDWRALTQVKEMGIVIYNCTCIADDASKIFEVSIDLLNLIASEELYCKNGYFQVYWSLGENNSVIPDRWPDNLSTNFNVNTPLSLNYENETFQTYLSSSPLPFNPKGRTNDIDALLNVIKHAEKFIYIAVMDYFPLMIYTPKRVYWPVIDDALKTAAIEHRVKVKLLISKWNHSRPAEDYFLKSIADINNSYPGVSLEIRRFIVPANKEQRKIPFARVNHNKYMVTDNTAFIGTSNWHYSDNTNTWPSKIKMPLFGNKFSPKKTPLRKSNVNINSDKLLDDLVGEQRSIKIHLGGQELVFQEGQWVPSAGKRSSLHKSNQILKRKNQELQEENNLLRIKCELVMDMLTQTTAEYQLMEKEMEKLRKN</sequence>
<evidence type="ECO:0000256" key="3">
    <source>
        <dbReference type="SAM" id="MobiDB-lite"/>
    </source>
</evidence>
<feature type="compositionally biased region" description="Polar residues" evidence="3">
    <location>
        <begin position="117"/>
        <end position="131"/>
    </location>
</feature>
<dbReference type="CDD" id="cd09107">
    <property type="entry name" value="PLDc_vPLD3_4_5_like_2"/>
    <property type="match status" value="1"/>
</dbReference>
<dbReference type="SMART" id="SM00155">
    <property type="entry name" value="PLDc"/>
    <property type="match status" value="2"/>
</dbReference>
<evidence type="ECO:0000256" key="1">
    <source>
        <dbReference type="ARBA" id="ARBA00008664"/>
    </source>
</evidence>
<dbReference type="Pfam" id="PF13918">
    <property type="entry name" value="PLDc_3"/>
    <property type="match status" value="1"/>
</dbReference>
<dbReference type="PROSITE" id="PS50035">
    <property type="entry name" value="PLD"/>
    <property type="match status" value="2"/>
</dbReference>
<reference evidence="5" key="1">
    <citation type="submission" date="2022-01" db="EMBL/GenBank/DDBJ databases">
        <authorList>
            <person name="King R."/>
        </authorList>
    </citation>
    <scope>NUCLEOTIDE SEQUENCE</scope>
</reference>
<keyword evidence="2" id="KW-0175">Coiled coil</keyword>
<dbReference type="PANTHER" id="PTHR10185:SF17">
    <property type="entry name" value="GM01519P-RELATED"/>
    <property type="match status" value="1"/>
</dbReference>
<feature type="region of interest" description="Disordered" evidence="3">
    <location>
        <begin position="56"/>
        <end position="133"/>
    </location>
</feature>
<name>A0A9N9MIZ1_9CUCU</name>
<dbReference type="Proteomes" id="UP001152799">
    <property type="component" value="Chromosome 2"/>
</dbReference>
<dbReference type="PANTHER" id="PTHR10185">
    <property type="entry name" value="PHOSPHOLIPASE D - RELATED"/>
    <property type="match status" value="1"/>
</dbReference>